<protein>
    <recommendedName>
        <fullName evidence="3">Na(+)-translocating NADH-quinone reductase subunit F</fullName>
    </recommendedName>
</protein>
<evidence type="ECO:0000313" key="1">
    <source>
        <dbReference type="EMBL" id="MCW3806724.1"/>
    </source>
</evidence>
<sequence>MAEGKIMNLEELHFLGIKVVYKDLVDKGYEVLNVRKELDVNPQILAKKDDEFHMVVVKTGYYPEMGIILPEVIEQVRELGKKHHSKCWYASVGIANANGQTEEEMAKPVVGGEFYINYKGIMAFPEIKVSKDSSEKKS</sequence>
<comment type="caution">
    <text evidence="1">The sequence shown here is derived from an EMBL/GenBank/DDBJ whole genome shotgun (WGS) entry which is preliminary data.</text>
</comment>
<dbReference type="EMBL" id="JAPDPI010000029">
    <property type="protein sequence ID" value="MCW3806724.1"/>
    <property type="molecule type" value="Genomic_DNA"/>
</dbReference>
<proteinExistence type="predicted"/>
<keyword evidence="2" id="KW-1185">Reference proteome</keyword>
<organism evidence="1 2">
    <name type="scientific">Plebeiibacterium marinum</name>
    <dbReference type="NCBI Taxonomy" id="2992111"/>
    <lineage>
        <taxon>Bacteria</taxon>
        <taxon>Pseudomonadati</taxon>
        <taxon>Bacteroidota</taxon>
        <taxon>Bacteroidia</taxon>
        <taxon>Marinilabiliales</taxon>
        <taxon>Marinilabiliaceae</taxon>
        <taxon>Plebeiibacterium</taxon>
    </lineage>
</organism>
<dbReference type="Proteomes" id="UP001207408">
    <property type="component" value="Unassembled WGS sequence"/>
</dbReference>
<evidence type="ECO:0008006" key="3">
    <source>
        <dbReference type="Google" id="ProtNLM"/>
    </source>
</evidence>
<evidence type="ECO:0000313" key="2">
    <source>
        <dbReference type="Proteomes" id="UP001207408"/>
    </source>
</evidence>
<accession>A0AAE3SKT1</accession>
<gene>
    <name evidence="1" type="ORF">OM074_13895</name>
</gene>
<reference evidence="1" key="1">
    <citation type="submission" date="2022-10" db="EMBL/GenBank/DDBJ databases">
        <authorList>
            <person name="Yu W.X."/>
        </authorList>
    </citation>
    <scope>NUCLEOTIDE SEQUENCE</scope>
    <source>
        <strain evidence="1">D04</strain>
    </source>
</reference>
<dbReference type="AlphaFoldDB" id="A0AAE3SKT1"/>
<dbReference type="RefSeq" id="WP_301200421.1">
    <property type="nucleotide sequence ID" value="NZ_JAPDPI010000029.1"/>
</dbReference>
<name>A0AAE3SKT1_9BACT</name>